<comment type="caution">
    <text evidence="1">The sequence shown here is derived from an EMBL/GenBank/DDBJ whole genome shotgun (WGS) entry which is preliminary data.</text>
</comment>
<evidence type="ECO:0008006" key="2">
    <source>
        <dbReference type="Google" id="ProtNLM"/>
    </source>
</evidence>
<accession>A0AAW2XGB3</accession>
<dbReference type="EMBL" id="JACGWN010000004">
    <property type="protein sequence ID" value="KAL0451921.1"/>
    <property type="molecule type" value="Genomic_DNA"/>
</dbReference>
<gene>
    <name evidence="1" type="ORF">Slati_1170200</name>
</gene>
<evidence type="ECO:0000313" key="1">
    <source>
        <dbReference type="EMBL" id="KAL0451921.1"/>
    </source>
</evidence>
<dbReference type="AlphaFoldDB" id="A0AAW2XGB3"/>
<protein>
    <recommendedName>
        <fullName evidence="2">Reverse transcriptase</fullName>
    </recommendedName>
</protein>
<sequence length="192" mass="22443">MKAFNKAMLAKQGWRLVTRPNALLSQLLRAKYFPGSTFLDAQMGPRPSLTWRSLMGARDLLIRGCRWKIRLGREVHIWGDRWVRRPSEFRVSLAPEILFPDARVAELIDRNRGGWWEELVRQVVDEETTQIIFTIALPHVDRLDELIWHYDSKGQFSVHSAYQLELKSNQQHILSTSNPQVEDIRGNHELEC</sequence>
<reference evidence="1" key="2">
    <citation type="journal article" date="2024" name="Plant">
        <title>Genomic evolution and insights into agronomic trait innovations of Sesamum species.</title>
        <authorList>
            <person name="Miao H."/>
            <person name="Wang L."/>
            <person name="Qu L."/>
            <person name="Liu H."/>
            <person name="Sun Y."/>
            <person name="Le M."/>
            <person name="Wang Q."/>
            <person name="Wei S."/>
            <person name="Zheng Y."/>
            <person name="Lin W."/>
            <person name="Duan Y."/>
            <person name="Cao H."/>
            <person name="Xiong S."/>
            <person name="Wang X."/>
            <person name="Wei L."/>
            <person name="Li C."/>
            <person name="Ma Q."/>
            <person name="Ju M."/>
            <person name="Zhao R."/>
            <person name="Li G."/>
            <person name="Mu C."/>
            <person name="Tian Q."/>
            <person name="Mei H."/>
            <person name="Zhang T."/>
            <person name="Gao T."/>
            <person name="Zhang H."/>
        </authorList>
    </citation>
    <scope>NUCLEOTIDE SEQUENCE</scope>
    <source>
        <strain evidence="1">KEN1</strain>
    </source>
</reference>
<organism evidence="1">
    <name type="scientific">Sesamum latifolium</name>
    <dbReference type="NCBI Taxonomy" id="2727402"/>
    <lineage>
        <taxon>Eukaryota</taxon>
        <taxon>Viridiplantae</taxon>
        <taxon>Streptophyta</taxon>
        <taxon>Embryophyta</taxon>
        <taxon>Tracheophyta</taxon>
        <taxon>Spermatophyta</taxon>
        <taxon>Magnoliopsida</taxon>
        <taxon>eudicotyledons</taxon>
        <taxon>Gunneridae</taxon>
        <taxon>Pentapetalae</taxon>
        <taxon>asterids</taxon>
        <taxon>lamiids</taxon>
        <taxon>Lamiales</taxon>
        <taxon>Pedaliaceae</taxon>
        <taxon>Sesamum</taxon>
    </lineage>
</organism>
<proteinExistence type="predicted"/>
<name>A0AAW2XGB3_9LAMI</name>
<reference evidence="1" key="1">
    <citation type="submission" date="2020-06" db="EMBL/GenBank/DDBJ databases">
        <authorList>
            <person name="Li T."/>
            <person name="Hu X."/>
            <person name="Zhang T."/>
            <person name="Song X."/>
            <person name="Zhang H."/>
            <person name="Dai N."/>
            <person name="Sheng W."/>
            <person name="Hou X."/>
            <person name="Wei L."/>
        </authorList>
    </citation>
    <scope>NUCLEOTIDE SEQUENCE</scope>
    <source>
        <strain evidence="1">KEN1</strain>
        <tissue evidence="1">Leaf</tissue>
    </source>
</reference>